<dbReference type="InterPro" id="IPR036047">
    <property type="entry name" value="F-box-like_dom_sf"/>
</dbReference>
<evidence type="ECO:0000259" key="3">
    <source>
        <dbReference type="PROSITE" id="PS51184"/>
    </source>
</evidence>
<organism evidence="4 5">
    <name type="scientific">Ascobolus immersus RN42</name>
    <dbReference type="NCBI Taxonomy" id="1160509"/>
    <lineage>
        <taxon>Eukaryota</taxon>
        <taxon>Fungi</taxon>
        <taxon>Dikarya</taxon>
        <taxon>Ascomycota</taxon>
        <taxon>Pezizomycotina</taxon>
        <taxon>Pezizomycetes</taxon>
        <taxon>Pezizales</taxon>
        <taxon>Ascobolaceae</taxon>
        <taxon>Ascobolus</taxon>
    </lineage>
</organism>
<dbReference type="AlphaFoldDB" id="A0A3N4IMK5"/>
<dbReference type="Gene3D" id="2.60.120.650">
    <property type="entry name" value="Cupin"/>
    <property type="match status" value="1"/>
</dbReference>
<dbReference type="STRING" id="1160509.A0A3N4IMK5"/>
<dbReference type="SUPFAM" id="SSF51197">
    <property type="entry name" value="Clavaminate synthase-like"/>
    <property type="match status" value="1"/>
</dbReference>
<dbReference type="PROSITE" id="PS50181">
    <property type="entry name" value="FBOX"/>
    <property type="match status" value="1"/>
</dbReference>
<dbReference type="SMART" id="SM00256">
    <property type="entry name" value="FBOX"/>
    <property type="match status" value="1"/>
</dbReference>
<dbReference type="Gene3D" id="1.20.1280.50">
    <property type="match status" value="1"/>
</dbReference>
<dbReference type="GO" id="GO:0000987">
    <property type="term" value="F:cis-regulatory region sequence-specific DNA binding"/>
    <property type="evidence" value="ECO:0007669"/>
    <property type="project" value="TreeGrafter"/>
</dbReference>
<dbReference type="Proteomes" id="UP000275078">
    <property type="component" value="Unassembled WGS sequence"/>
</dbReference>
<evidence type="ECO:0000313" key="4">
    <source>
        <dbReference type="EMBL" id="RPA86936.1"/>
    </source>
</evidence>
<evidence type="ECO:0000313" key="5">
    <source>
        <dbReference type="Proteomes" id="UP000275078"/>
    </source>
</evidence>
<proteinExistence type="predicted"/>
<feature type="domain" description="F-box" evidence="2">
    <location>
        <begin position="64"/>
        <end position="110"/>
    </location>
</feature>
<dbReference type="SMART" id="SM00558">
    <property type="entry name" value="JmjC"/>
    <property type="match status" value="1"/>
</dbReference>
<dbReference type="InterPro" id="IPR001810">
    <property type="entry name" value="F-box_dom"/>
</dbReference>
<dbReference type="PANTHER" id="PTHR12480">
    <property type="entry name" value="ARGININE DEMETHYLASE AND LYSYL-HYDROXYLASE JMJD"/>
    <property type="match status" value="1"/>
</dbReference>
<dbReference type="OrthoDB" id="424465at2759"/>
<dbReference type="InterPro" id="IPR041667">
    <property type="entry name" value="Cupin_8"/>
</dbReference>
<dbReference type="Pfam" id="PF13621">
    <property type="entry name" value="Cupin_8"/>
    <property type="match status" value="1"/>
</dbReference>
<accession>A0A3N4IMK5</accession>
<name>A0A3N4IMK5_ASCIM</name>
<dbReference type="GO" id="GO:0005634">
    <property type="term" value="C:nucleus"/>
    <property type="evidence" value="ECO:0007669"/>
    <property type="project" value="TreeGrafter"/>
</dbReference>
<keyword evidence="5" id="KW-1185">Reference proteome</keyword>
<feature type="domain" description="JmjC" evidence="3">
    <location>
        <begin position="260"/>
        <end position="421"/>
    </location>
</feature>
<evidence type="ECO:0000259" key="2">
    <source>
        <dbReference type="PROSITE" id="PS50181"/>
    </source>
</evidence>
<dbReference type="SUPFAM" id="SSF81383">
    <property type="entry name" value="F-box domain"/>
    <property type="match status" value="1"/>
</dbReference>
<dbReference type="PROSITE" id="PS51184">
    <property type="entry name" value="JMJC"/>
    <property type="match status" value="1"/>
</dbReference>
<protein>
    <submittedName>
        <fullName evidence="4">Clavaminate synthase-like protein</fullName>
    </submittedName>
</protein>
<dbReference type="InterPro" id="IPR050910">
    <property type="entry name" value="JMJD6_ArgDemeth/LysHydrox"/>
</dbReference>
<feature type="compositionally biased region" description="Basic and acidic residues" evidence="1">
    <location>
        <begin position="503"/>
        <end position="516"/>
    </location>
</feature>
<feature type="compositionally biased region" description="Acidic residues" evidence="1">
    <location>
        <begin position="487"/>
        <end position="502"/>
    </location>
</feature>
<evidence type="ECO:0000256" key="1">
    <source>
        <dbReference type="SAM" id="MobiDB-lite"/>
    </source>
</evidence>
<dbReference type="InterPro" id="IPR003347">
    <property type="entry name" value="JmjC_dom"/>
</dbReference>
<feature type="region of interest" description="Disordered" evidence="1">
    <location>
        <begin position="469"/>
        <end position="516"/>
    </location>
</feature>
<dbReference type="EMBL" id="ML119648">
    <property type="protein sequence ID" value="RPA86936.1"/>
    <property type="molecule type" value="Genomic_DNA"/>
</dbReference>
<dbReference type="PANTHER" id="PTHR12480:SF21">
    <property type="entry name" value="JMJC DOMAIN-CONTAINING PROTEIN 8"/>
    <property type="match status" value="1"/>
</dbReference>
<reference evidence="4 5" key="1">
    <citation type="journal article" date="2018" name="Nat. Ecol. Evol.">
        <title>Pezizomycetes genomes reveal the molecular basis of ectomycorrhizal truffle lifestyle.</title>
        <authorList>
            <person name="Murat C."/>
            <person name="Payen T."/>
            <person name="Noel B."/>
            <person name="Kuo A."/>
            <person name="Morin E."/>
            <person name="Chen J."/>
            <person name="Kohler A."/>
            <person name="Krizsan K."/>
            <person name="Balestrini R."/>
            <person name="Da Silva C."/>
            <person name="Montanini B."/>
            <person name="Hainaut M."/>
            <person name="Levati E."/>
            <person name="Barry K.W."/>
            <person name="Belfiori B."/>
            <person name="Cichocki N."/>
            <person name="Clum A."/>
            <person name="Dockter R.B."/>
            <person name="Fauchery L."/>
            <person name="Guy J."/>
            <person name="Iotti M."/>
            <person name="Le Tacon F."/>
            <person name="Lindquist E.A."/>
            <person name="Lipzen A."/>
            <person name="Malagnac F."/>
            <person name="Mello A."/>
            <person name="Molinier V."/>
            <person name="Miyauchi S."/>
            <person name="Poulain J."/>
            <person name="Riccioni C."/>
            <person name="Rubini A."/>
            <person name="Sitrit Y."/>
            <person name="Splivallo R."/>
            <person name="Traeger S."/>
            <person name="Wang M."/>
            <person name="Zifcakova L."/>
            <person name="Wipf D."/>
            <person name="Zambonelli A."/>
            <person name="Paolocci F."/>
            <person name="Nowrousian M."/>
            <person name="Ottonello S."/>
            <person name="Baldrian P."/>
            <person name="Spatafora J.W."/>
            <person name="Henrissat B."/>
            <person name="Nagy L.G."/>
            <person name="Aury J.M."/>
            <person name="Wincker P."/>
            <person name="Grigoriev I.V."/>
            <person name="Bonfante P."/>
            <person name="Martin F.M."/>
        </authorList>
    </citation>
    <scope>NUCLEOTIDE SEQUENCE [LARGE SCALE GENOMIC DNA]</scope>
    <source>
        <strain evidence="4 5">RN42</strain>
    </source>
</reference>
<sequence>MTVESSSAPPAKRIKLGIPKAPSGRRIIKNDDAPIIEIPPHPLGIKPSGNVFAAPYNLRDTPSSGLFGRLPDEVIIEVLGFFDVKSLIAIGATSKCLYAFSRAEELWKALYIELTNSPTPPPTTWLGTWRNTLLSLPASSTTTIQAPHLYSDALYRPFFCAHHPYSPFTSGIPKGNLIPRYANLSPSEFTKHTTRPFILTDPITSWPALKKWTPQHLLEKYGDRPFIAEALTWPFATYNDYTLNCAQDESPLYLFDKTFTTKTAMGEDYTVPELFREDYFTVLGDERPDFRWLVLGPPRSGSTFHKDPNATSAWNAVVRGQKYWIMFPPSTPPPGVFVSEDKSEVTSPLSLMEWFLNFHAEARATAGCLEGICKAGEVLYVPSGWWHAVVNIGDEVGIAVTQNFVTRGGVAETLRFLSEEAMSVSGFNCEMVKDPYGLFRERLSEIYPEILKEAEEALEKKGGKWERLMKEKEAPKTSGGLFGFSNFDDESSDEENQNDEAAEDKVTASGKEEVDS</sequence>
<dbReference type="Pfam" id="PF12937">
    <property type="entry name" value="F-box-like"/>
    <property type="match status" value="1"/>
</dbReference>
<gene>
    <name evidence="4" type="ORF">BJ508DRAFT_411085</name>
</gene>